<name>A0A9D2NCW4_9FIRM</name>
<feature type="domain" description="HTH cro/C1-type" evidence="2">
    <location>
        <begin position="5"/>
        <end position="59"/>
    </location>
</feature>
<evidence type="ECO:0000313" key="4">
    <source>
        <dbReference type="Proteomes" id="UP000823891"/>
    </source>
</evidence>
<evidence type="ECO:0000256" key="1">
    <source>
        <dbReference type="ARBA" id="ARBA00023125"/>
    </source>
</evidence>
<dbReference type="InterPro" id="IPR001387">
    <property type="entry name" value="Cro/C1-type_HTH"/>
</dbReference>
<dbReference type="SUPFAM" id="SSF47413">
    <property type="entry name" value="lambda repressor-like DNA-binding domains"/>
    <property type="match status" value="1"/>
</dbReference>
<keyword evidence="1" id="KW-0238">DNA-binding</keyword>
<proteinExistence type="predicted"/>
<dbReference type="AlphaFoldDB" id="A0A9D2NCW4"/>
<accession>A0A9D2NCW4</accession>
<dbReference type="EMBL" id="DWWS01000001">
    <property type="protein sequence ID" value="HJC22077.1"/>
    <property type="molecule type" value="Genomic_DNA"/>
</dbReference>
<dbReference type="Proteomes" id="UP000823891">
    <property type="component" value="Unassembled WGS sequence"/>
</dbReference>
<dbReference type="Gene3D" id="1.10.260.40">
    <property type="entry name" value="lambda repressor-like DNA-binding domains"/>
    <property type="match status" value="1"/>
</dbReference>
<dbReference type="InterPro" id="IPR010982">
    <property type="entry name" value="Lambda_DNA-bd_dom_sf"/>
</dbReference>
<dbReference type="SMART" id="SM00530">
    <property type="entry name" value="HTH_XRE"/>
    <property type="match status" value="1"/>
</dbReference>
<sequence>MFHRIRDLREDADLTQMELSRQLHISQRAYSHYENGTRDIPTGILIQIADFYQVSIDYLLERTDNKNINN</sequence>
<gene>
    <name evidence="3" type="ORF">H9761_00030</name>
</gene>
<dbReference type="PROSITE" id="PS50943">
    <property type="entry name" value="HTH_CROC1"/>
    <property type="match status" value="1"/>
</dbReference>
<dbReference type="PANTHER" id="PTHR46558">
    <property type="entry name" value="TRACRIPTIONAL REGULATORY PROTEIN-RELATED-RELATED"/>
    <property type="match status" value="1"/>
</dbReference>
<reference evidence="3" key="1">
    <citation type="journal article" date="2021" name="PeerJ">
        <title>Extensive microbial diversity within the chicken gut microbiome revealed by metagenomics and culture.</title>
        <authorList>
            <person name="Gilroy R."/>
            <person name="Ravi A."/>
            <person name="Getino M."/>
            <person name="Pursley I."/>
            <person name="Horton D.L."/>
            <person name="Alikhan N.F."/>
            <person name="Baker D."/>
            <person name="Gharbi K."/>
            <person name="Hall N."/>
            <person name="Watson M."/>
            <person name="Adriaenssens E.M."/>
            <person name="Foster-Nyarko E."/>
            <person name="Jarju S."/>
            <person name="Secka A."/>
            <person name="Antonio M."/>
            <person name="Oren A."/>
            <person name="Chaudhuri R.R."/>
            <person name="La Ragione R."/>
            <person name="Hildebrand F."/>
            <person name="Pallen M.J."/>
        </authorList>
    </citation>
    <scope>NUCLEOTIDE SEQUENCE</scope>
    <source>
        <strain evidence="3">USAMLcec2-132</strain>
    </source>
</reference>
<protein>
    <submittedName>
        <fullName evidence="3">Helix-turn-helix transcriptional regulator</fullName>
    </submittedName>
</protein>
<reference evidence="3" key="2">
    <citation type="submission" date="2021-04" db="EMBL/GenBank/DDBJ databases">
        <authorList>
            <person name="Gilroy R."/>
        </authorList>
    </citation>
    <scope>NUCLEOTIDE SEQUENCE</scope>
    <source>
        <strain evidence="3">USAMLcec2-132</strain>
    </source>
</reference>
<dbReference type="GO" id="GO:0003677">
    <property type="term" value="F:DNA binding"/>
    <property type="evidence" value="ECO:0007669"/>
    <property type="project" value="UniProtKB-KW"/>
</dbReference>
<comment type="caution">
    <text evidence="3">The sequence shown here is derived from an EMBL/GenBank/DDBJ whole genome shotgun (WGS) entry which is preliminary data.</text>
</comment>
<evidence type="ECO:0000313" key="3">
    <source>
        <dbReference type="EMBL" id="HJC22077.1"/>
    </source>
</evidence>
<dbReference type="CDD" id="cd00093">
    <property type="entry name" value="HTH_XRE"/>
    <property type="match status" value="1"/>
</dbReference>
<organism evidence="3 4">
    <name type="scientific">Candidatus Eisenbergiella merdavium</name>
    <dbReference type="NCBI Taxonomy" id="2838551"/>
    <lineage>
        <taxon>Bacteria</taxon>
        <taxon>Bacillati</taxon>
        <taxon>Bacillota</taxon>
        <taxon>Clostridia</taxon>
        <taxon>Lachnospirales</taxon>
        <taxon>Lachnospiraceae</taxon>
        <taxon>Eisenbergiella</taxon>
    </lineage>
</organism>
<evidence type="ECO:0000259" key="2">
    <source>
        <dbReference type="PROSITE" id="PS50943"/>
    </source>
</evidence>
<dbReference type="Pfam" id="PF01381">
    <property type="entry name" value="HTH_3"/>
    <property type="match status" value="1"/>
</dbReference>
<dbReference type="PANTHER" id="PTHR46558:SF11">
    <property type="entry name" value="HTH-TYPE TRANSCRIPTIONAL REGULATOR XRE"/>
    <property type="match status" value="1"/>
</dbReference>